<dbReference type="SUPFAM" id="SSF52540">
    <property type="entry name" value="P-loop containing nucleoside triphosphate hydrolases"/>
    <property type="match status" value="1"/>
</dbReference>
<organism evidence="6">
    <name type="scientific">Candidatus Fermentithermobacillus carboniphilus</name>
    <dbReference type="NCBI Taxonomy" id="3085328"/>
    <lineage>
        <taxon>Bacteria</taxon>
        <taxon>Bacillati</taxon>
        <taxon>Bacillota</taxon>
        <taxon>Candidatus Fermentithermobacillia</taxon>
        <taxon>Candidatus Fermentithermobacillales</taxon>
        <taxon>Candidatus Fermentithermobacillaceae</taxon>
        <taxon>Candidatus Fermentithermobacillus</taxon>
    </lineage>
</organism>
<keyword evidence="4 6" id="KW-0067">ATP-binding</keyword>
<dbReference type="GO" id="GO:0016887">
    <property type="term" value="F:ATP hydrolysis activity"/>
    <property type="evidence" value="ECO:0007669"/>
    <property type="project" value="InterPro"/>
</dbReference>
<dbReference type="InterPro" id="IPR017871">
    <property type="entry name" value="ABC_transporter-like_CS"/>
</dbReference>
<evidence type="ECO:0000256" key="3">
    <source>
        <dbReference type="ARBA" id="ARBA00022741"/>
    </source>
</evidence>
<feature type="domain" description="ABC transporter" evidence="5">
    <location>
        <begin position="5"/>
        <end position="229"/>
    </location>
</feature>
<dbReference type="GO" id="GO:0005524">
    <property type="term" value="F:ATP binding"/>
    <property type="evidence" value="ECO:0007669"/>
    <property type="project" value="UniProtKB-KW"/>
</dbReference>
<dbReference type="SMART" id="SM00382">
    <property type="entry name" value="AAA"/>
    <property type="match status" value="1"/>
</dbReference>
<dbReference type="EMBL" id="CP062796">
    <property type="protein sequence ID" value="QUL99568.1"/>
    <property type="molecule type" value="Genomic_DNA"/>
</dbReference>
<evidence type="ECO:0000313" key="6">
    <source>
        <dbReference type="EMBL" id="QUL99568.1"/>
    </source>
</evidence>
<evidence type="ECO:0000259" key="5">
    <source>
        <dbReference type="PROSITE" id="PS50893"/>
    </source>
</evidence>
<name>A0AAT9LEV3_9FIRM</name>
<evidence type="ECO:0000256" key="4">
    <source>
        <dbReference type="ARBA" id="ARBA00022840"/>
    </source>
</evidence>
<comment type="similarity">
    <text evidence="1">Belongs to the ABC transporter superfamily.</text>
</comment>
<protein>
    <submittedName>
        <fullName evidence="6">ATP-binding cassette domain-containing protein</fullName>
    </submittedName>
</protein>
<reference evidence="6" key="1">
    <citation type="submission" date="2020-10" db="EMBL/GenBank/DDBJ databases">
        <authorList>
            <person name="Kadnikov V."/>
            <person name="Beletsky A.V."/>
            <person name="Mardanov A.V."/>
            <person name="Karnachuk O.V."/>
            <person name="Ravin N.V."/>
        </authorList>
    </citation>
    <scope>NUCLEOTIDE SEQUENCE</scope>
    <source>
        <strain evidence="6">Bu02</strain>
    </source>
</reference>
<evidence type="ECO:0000256" key="1">
    <source>
        <dbReference type="ARBA" id="ARBA00005417"/>
    </source>
</evidence>
<dbReference type="PANTHER" id="PTHR43335">
    <property type="entry name" value="ABC TRANSPORTER, ATP-BINDING PROTEIN"/>
    <property type="match status" value="1"/>
</dbReference>
<proteinExistence type="inferred from homology"/>
<dbReference type="Gene3D" id="3.40.50.300">
    <property type="entry name" value="P-loop containing nucleotide triphosphate hydrolases"/>
    <property type="match status" value="1"/>
</dbReference>
<gene>
    <name evidence="6" type="ORF">IMF26_03940</name>
</gene>
<keyword evidence="3" id="KW-0547">Nucleotide-binding</keyword>
<dbReference type="PROSITE" id="PS50893">
    <property type="entry name" value="ABC_TRANSPORTER_2"/>
    <property type="match status" value="1"/>
</dbReference>
<reference evidence="6" key="2">
    <citation type="journal article" date="2023" name="Biology">
        <title>Prokaryotic Life Associated with Coal-Fire Gas Vents Revealed by Metagenomics.</title>
        <authorList>
            <person name="Kadnikov V.V."/>
            <person name="Mardanov A.V."/>
            <person name="Beletsky A.V."/>
            <person name="Karnachuk O.V."/>
            <person name="Ravin N.V."/>
        </authorList>
    </citation>
    <scope>NUCLEOTIDE SEQUENCE</scope>
    <source>
        <strain evidence="6">Bu02</strain>
    </source>
</reference>
<accession>A0AAT9LEV3</accession>
<dbReference type="InterPro" id="IPR027417">
    <property type="entry name" value="P-loop_NTPase"/>
</dbReference>
<sequence>MSVEIRIEDLVFRYGKRTALDGVNLTLNEGVTGLLGPNGAGKSTLMKILATLLRHRHGKVYVNGWELPCDGQYVRQNLGYLPQVFGFPENLTGREYLLYAAAMKGAPESQVDMLLDEVGLLNVGDRAIRTYSGGMKQRLGIAQALLGDPRLLIVDEPTSGLDPEQRSRFRYLLTQRRTDRITLFSTHVVADLEQTADRVAVMHQGKIRFFGTLKELAECAGGQVWVFRRTPSTPPLTGAYVVSERFQDGDIVARVISRTKPTLDAVSVSPTAEEGYLVLLGNSGIQSSEREGGSERR</sequence>
<dbReference type="Pfam" id="PF00005">
    <property type="entry name" value="ABC_tran"/>
    <property type="match status" value="1"/>
</dbReference>
<dbReference type="KEGG" id="fcz:IMF26_03940"/>
<evidence type="ECO:0000256" key="2">
    <source>
        <dbReference type="ARBA" id="ARBA00022448"/>
    </source>
</evidence>
<dbReference type="AlphaFoldDB" id="A0AAT9LEV3"/>
<dbReference type="PANTHER" id="PTHR43335:SF2">
    <property type="entry name" value="ABC TRANSPORTER, ATP-BINDING PROTEIN"/>
    <property type="match status" value="1"/>
</dbReference>
<dbReference type="InterPro" id="IPR003593">
    <property type="entry name" value="AAA+_ATPase"/>
</dbReference>
<keyword evidence="2" id="KW-0813">Transport</keyword>
<dbReference type="InterPro" id="IPR003439">
    <property type="entry name" value="ABC_transporter-like_ATP-bd"/>
</dbReference>
<dbReference type="PROSITE" id="PS00211">
    <property type="entry name" value="ABC_TRANSPORTER_1"/>
    <property type="match status" value="1"/>
</dbReference>